<evidence type="ECO:0000313" key="3">
    <source>
        <dbReference type="Proteomes" id="UP000224006"/>
    </source>
</evidence>
<evidence type="ECO:0000256" key="1">
    <source>
        <dbReference type="SAM" id="Phobius"/>
    </source>
</evidence>
<dbReference type="EMBL" id="NWUJ01000001">
    <property type="protein sequence ID" value="PFH37969.1"/>
    <property type="molecule type" value="Genomic_DNA"/>
</dbReference>
<keyword evidence="1" id="KW-1133">Transmembrane helix</keyword>
<protein>
    <recommendedName>
        <fullName evidence="4">Transmembrane protein</fullName>
    </recommendedName>
</protein>
<evidence type="ECO:0000313" key="2">
    <source>
        <dbReference type="EMBL" id="PFH37969.1"/>
    </source>
</evidence>
<name>A0A2A9MJ80_BESBE</name>
<sequence length="118" mass="13065">MSGGGLPRVLVSRCLECATPYPCPFPFWWRLKIPSLAPGIPRGKTAKSVGFQDPTTLRLFHIGYVLGVIYGFLFSLILTARENYYSDASLISSIVLGVIITVHGLRSRDAFAVHQQLR</sequence>
<accession>A0A2A9MJ80</accession>
<dbReference type="AlphaFoldDB" id="A0A2A9MJ80"/>
<feature type="transmembrane region" description="Helical" evidence="1">
    <location>
        <begin position="84"/>
        <end position="105"/>
    </location>
</feature>
<evidence type="ECO:0008006" key="4">
    <source>
        <dbReference type="Google" id="ProtNLM"/>
    </source>
</evidence>
<proteinExistence type="predicted"/>
<reference evidence="2 3" key="1">
    <citation type="submission" date="2017-09" db="EMBL/GenBank/DDBJ databases">
        <title>Genome sequencing of Besnoitia besnoiti strain Bb-Ger1.</title>
        <authorList>
            <person name="Schares G."/>
            <person name="Venepally P."/>
            <person name="Lorenzi H.A."/>
        </authorList>
    </citation>
    <scope>NUCLEOTIDE SEQUENCE [LARGE SCALE GENOMIC DNA]</scope>
    <source>
        <strain evidence="2 3">Bb-Ger1</strain>
    </source>
</reference>
<dbReference type="Proteomes" id="UP000224006">
    <property type="component" value="Chromosome I"/>
</dbReference>
<keyword evidence="1" id="KW-0472">Membrane</keyword>
<comment type="caution">
    <text evidence="2">The sequence shown here is derived from an EMBL/GenBank/DDBJ whole genome shotgun (WGS) entry which is preliminary data.</text>
</comment>
<dbReference type="KEGG" id="bbes:BESB_003100"/>
<dbReference type="GeneID" id="40305373"/>
<feature type="transmembrane region" description="Helical" evidence="1">
    <location>
        <begin position="59"/>
        <end position="78"/>
    </location>
</feature>
<dbReference type="RefSeq" id="XP_029221978.1">
    <property type="nucleotide sequence ID" value="XM_029359065.1"/>
</dbReference>
<organism evidence="2 3">
    <name type="scientific">Besnoitia besnoiti</name>
    <name type="common">Apicomplexan protozoan</name>
    <dbReference type="NCBI Taxonomy" id="94643"/>
    <lineage>
        <taxon>Eukaryota</taxon>
        <taxon>Sar</taxon>
        <taxon>Alveolata</taxon>
        <taxon>Apicomplexa</taxon>
        <taxon>Conoidasida</taxon>
        <taxon>Coccidia</taxon>
        <taxon>Eucoccidiorida</taxon>
        <taxon>Eimeriorina</taxon>
        <taxon>Sarcocystidae</taxon>
        <taxon>Besnoitia</taxon>
    </lineage>
</organism>
<keyword evidence="1" id="KW-0812">Transmembrane</keyword>
<keyword evidence="3" id="KW-1185">Reference proteome</keyword>
<dbReference type="VEuPathDB" id="ToxoDB:BESB_003100"/>
<gene>
    <name evidence="2" type="ORF">BESB_003100</name>
</gene>